<sequence length="192" mass="20395">SFAALSSALGPSVDCLPALLSAARTCESSPVPQQPKAEVAAHALILLELLDEQGSLDSHFEAAFVRRWLHPVCLRLARLRQKAPTGPRQGLWRLNEPLLERQTSLGPGPTSVALQQFAAFMSDAWPSARLSARRVSGPGPVSVEPVSLSLAAWAAAALRRLGAQALSTRGKPSYYGELVDGGATPQQLVPVF</sequence>
<gene>
    <name evidence="1" type="ORF">SNAT2548_LOCUS27693</name>
</gene>
<proteinExistence type="predicted"/>
<dbReference type="EMBL" id="CAJNDS010002484">
    <property type="protein sequence ID" value="CAE7494332.1"/>
    <property type="molecule type" value="Genomic_DNA"/>
</dbReference>
<dbReference type="Proteomes" id="UP000604046">
    <property type="component" value="Unassembled WGS sequence"/>
</dbReference>
<organism evidence="1 2">
    <name type="scientific">Symbiodinium natans</name>
    <dbReference type="NCBI Taxonomy" id="878477"/>
    <lineage>
        <taxon>Eukaryota</taxon>
        <taxon>Sar</taxon>
        <taxon>Alveolata</taxon>
        <taxon>Dinophyceae</taxon>
        <taxon>Suessiales</taxon>
        <taxon>Symbiodiniaceae</taxon>
        <taxon>Symbiodinium</taxon>
    </lineage>
</organism>
<reference evidence="1" key="1">
    <citation type="submission" date="2021-02" db="EMBL/GenBank/DDBJ databases">
        <authorList>
            <person name="Dougan E. K."/>
            <person name="Rhodes N."/>
            <person name="Thang M."/>
            <person name="Chan C."/>
        </authorList>
    </citation>
    <scope>NUCLEOTIDE SEQUENCE</scope>
</reference>
<comment type="caution">
    <text evidence="1">The sequence shown here is derived from an EMBL/GenBank/DDBJ whole genome shotgun (WGS) entry which is preliminary data.</text>
</comment>
<evidence type="ECO:0000313" key="2">
    <source>
        <dbReference type="Proteomes" id="UP000604046"/>
    </source>
</evidence>
<keyword evidence="2" id="KW-1185">Reference proteome</keyword>
<dbReference type="OrthoDB" id="10570237at2759"/>
<feature type="non-terminal residue" evidence="1">
    <location>
        <position position="192"/>
    </location>
</feature>
<dbReference type="AlphaFoldDB" id="A0A812SNH4"/>
<feature type="non-terminal residue" evidence="1">
    <location>
        <position position="1"/>
    </location>
</feature>
<protein>
    <submittedName>
        <fullName evidence="1">Uncharacterized protein</fullName>
    </submittedName>
</protein>
<name>A0A812SNH4_9DINO</name>
<accession>A0A812SNH4</accession>
<evidence type="ECO:0000313" key="1">
    <source>
        <dbReference type="EMBL" id="CAE7494332.1"/>
    </source>
</evidence>